<comment type="caution">
    <text evidence="1">The sequence shown here is derived from an EMBL/GenBank/DDBJ whole genome shotgun (WGS) entry which is preliminary data.</text>
</comment>
<dbReference type="AlphaFoldDB" id="A0A7X0MRT5"/>
<dbReference type="EMBL" id="JACHBU010000004">
    <property type="protein sequence ID" value="MBB6508969.1"/>
    <property type="molecule type" value="Genomic_DNA"/>
</dbReference>
<name>A0A7X0MRT5_9HYPH</name>
<organism evidence="1 2">
    <name type="scientific">Rhizobium soli</name>
    <dbReference type="NCBI Taxonomy" id="424798"/>
    <lineage>
        <taxon>Bacteria</taxon>
        <taxon>Pseudomonadati</taxon>
        <taxon>Pseudomonadota</taxon>
        <taxon>Alphaproteobacteria</taxon>
        <taxon>Hyphomicrobiales</taxon>
        <taxon>Rhizobiaceae</taxon>
        <taxon>Rhizobium/Agrobacterium group</taxon>
        <taxon>Rhizobium</taxon>
    </lineage>
</organism>
<dbReference type="Gene3D" id="6.10.10.120">
    <property type="entry name" value="Antitoxin ParD1-like"/>
    <property type="match status" value="1"/>
</dbReference>
<dbReference type="InterPro" id="IPR010985">
    <property type="entry name" value="Ribbon_hlx_hlx"/>
</dbReference>
<dbReference type="GO" id="GO:0006355">
    <property type="term" value="P:regulation of DNA-templated transcription"/>
    <property type="evidence" value="ECO:0007669"/>
    <property type="project" value="InterPro"/>
</dbReference>
<dbReference type="InterPro" id="IPR038296">
    <property type="entry name" value="ParD_sf"/>
</dbReference>
<protein>
    <submittedName>
        <fullName evidence="1">Putative addiction module CopG family antidote</fullName>
    </submittedName>
</protein>
<dbReference type="Proteomes" id="UP000585437">
    <property type="component" value="Unassembled WGS sequence"/>
</dbReference>
<accession>A0A7X0MRT5</accession>
<keyword evidence="2" id="KW-1185">Reference proteome</keyword>
<evidence type="ECO:0000313" key="1">
    <source>
        <dbReference type="EMBL" id="MBB6508969.1"/>
    </source>
</evidence>
<gene>
    <name evidence="1" type="ORF">F4695_002326</name>
</gene>
<dbReference type="SUPFAM" id="SSF47598">
    <property type="entry name" value="Ribbon-helix-helix"/>
    <property type="match status" value="1"/>
</dbReference>
<reference evidence="1 2" key="1">
    <citation type="submission" date="2020-08" db="EMBL/GenBank/DDBJ databases">
        <title>The Agave Microbiome: Exploring the role of microbial communities in plant adaptations to desert environments.</title>
        <authorList>
            <person name="Partida-Martinez L.P."/>
        </authorList>
    </citation>
    <scope>NUCLEOTIDE SEQUENCE [LARGE SCALE GENOMIC DNA]</scope>
    <source>
        <strain evidence="1 2">AS3.12</strain>
    </source>
</reference>
<dbReference type="RefSeq" id="WP_184654743.1">
    <property type="nucleotide sequence ID" value="NZ_JACHBU010000004.1"/>
</dbReference>
<proteinExistence type="predicted"/>
<evidence type="ECO:0000313" key="2">
    <source>
        <dbReference type="Proteomes" id="UP000585437"/>
    </source>
</evidence>
<sequence>MRATRSLSITLPVEIADMVEAKVASGEYASESDVIAEGLRPMAAHDAAIEAWLRDEVMPTLQAIDAGIIKTRPLEETRKRLHARLDRMVDEGK</sequence>